<evidence type="ECO:0000259" key="7">
    <source>
        <dbReference type="Pfam" id="PF05699"/>
    </source>
</evidence>
<dbReference type="Pfam" id="PF05699">
    <property type="entry name" value="Dimer_Tnp_hAT"/>
    <property type="match status" value="1"/>
</dbReference>
<reference evidence="9" key="1">
    <citation type="journal article" date="2022" name="Front. Genet.">
        <title>Chromosome-Scale Assembly of the Dendrobium nobile Genome Provides Insights Into the Molecular Mechanism of the Biosynthesis of the Medicinal Active Ingredient of Dendrobium.</title>
        <authorList>
            <person name="Xu Q."/>
            <person name="Niu S.-C."/>
            <person name="Li K.-L."/>
            <person name="Zheng P.-J."/>
            <person name="Zhang X.-J."/>
            <person name="Jia Y."/>
            <person name="Liu Y."/>
            <person name="Niu Y.-X."/>
            <person name="Yu L.-H."/>
            <person name="Chen D.-F."/>
            <person name="Zhang G.-Q."/>
        </authorList>
    </citation>
    <scope>NUCLEOTIDE SEQUENCE</scope>
    <source>
        <tissue evidence="9">Leaf</tissue>
    </source>
</reference>
<evidence type="ECO:0000256" key="5">
    <source>
        <dbReference type="ARBA" id="ARBA00023125"/>
    </source>
</evidence>
<sequence length="463" mass="52780">MAVTAHYIDSQWKLQKRVLSFLHLPPPHTATEIVDTFYKTLCEWGVEDKVFTISVDNASNNDRAMKLLKDSFRVKKKLFFGGRLFHVRCCAHILNLMVKDGVKSVEYIIDKIRDTVSFVNASEARLVRFSEVVQQLQLPTRKLVMDCPTRWNSTYSMLTVALRLREAFFSYNEREVAYVACPTEEEWDKIEKVCDVLGFFNEATDIISGTDYPTANLFLSQICTIKKVLDEGAISTDNFIVEMTKMMKAKFDKYWGECNLLMAFGAVMDPRMKFVVIEFAYPKIYHGDESMRNVQHVRSELDGEGGIAGGSSRSATGSLQSVDNQFNSKKYSGWHDFTSFVSSKTSTRPIKSDLNNYLEDGLELCSEGQKFDVIAWWKNNQAKYRIISRMVVDILYIAVSTVASESTFSAGERVVDTYRSKLGVDTVQALICGSNWVRCHYGLKGRVKEEEEDEEVEIILPIT</sequence>
<evidence type="ECO:0000256" key="2">
    <source>
        <dbReference type="ARBA" id="ARBA00022723"/>
    </source>
</evidence>
<dbReference type="SUPFAM" id="SSF53098">
    <property type="entry name" value="Ribonuclease H-like"/>
    <property type="match status" value="1"/>
</dbReference>
<dbReference type="GO" id="GO:0003677">
    <property type="term" value="F:DNA binding"/>
    <property type="evidence" value="ECO:0007669"/>
    <property type="project" value="UniProtKB-KW"/>
</dbReference>
<dbReference type="GO" id="GO:0008270">
    <property type="term" value="F:zinc ion binding"/>
    <property type="evidence" value="ECO:0007669"/>
    <property type="project" value="UniProtKB-KW"/>
</dbReference>
<dbReference type="AlphaFoldDB" id="A0A8T3ATL7"/>
<evidence type="ECO:0000256" key="6">
    <source>
        <dbReference type="ARBA" id="ARBA00023242"/>
    </source>
</evidence>
<evidence type="ECO:0000313" key="10">
    <source>
        <dbReference type="Proteomes" id="UP000829196"/>
    </source>
</evidence>
<keyword evidence="2" id="KW-0479">Metal-binding</keyword>
<dbReference type="InterPro" id="IPR008906">
    <property type="entry name" value="HATC_C_dom"/>
</dbReference>
<keyword evidence="4" id="KW-0862">Zinc</keyword>
<evidence type="ECO:0008006" key="11">
    <source>
        <dbReference type="Google" id="ProtNLM"/>
    </source>
</evidence>
<dbReference type="EMBL" id="JAGYWB010000014">
    <property type="protein sequence ID" value="KAI0499032.1"/>
    <property type="molecule type" value="Genomic_DNA"/>
</dbReference>
<dbReference type="PANTHER" id="PTHR46481:SF10">
    <property type="entry name" value="ZINC FINGER BED DOMAIN-CONTAINING PROTEIN 39"/>
    <property type="match status" value="1"/>
</dbReference>
<dbReference type="InterPro" id="IPR052035">
    <property type="entry name" value="ZnF_BED_domain_contain"/>
</dbReference>
<organism evidence="9 10">
    <name type="scientific">Dendrobium nobile</name>
    <name type="common">Orchid</name>
    <dbReference type="NCBI Taxonomy" id="94219"/>
    <lineage>
        <taxon>Eukaryota</taxon>
        <taxon>Viridiplantae</taxon>
        <taxon>Streptophyta</taxon>
        <taxon>Embryophyta</taxon>
        <taxon>Tracheophyta</taxon>
        <taxon>Spermatophyta</taxon>
        <taxon>Magnoliopsida</taxon>
        <taxon>Liliopsida</taxon>
        <taxon>Asparagales</taxon>
        <taxon>Orchidaceae</taxon>
        <taxon>Epidendroideae</taxon>
        <taxon>Malaxideae</taxon>
        <taxon>Dendrobiinae</taxon>
        <taxon>Dendrobium</taxon>
    </lineage>
</organism>
<evidence type="ECO:0000256" key="1">
    <source>
        <dbReference type="ARBA" id="ARBA00004123"/>
    </source>
</evidence>
<feature type="domain" description="hAT-like transposase RNase-H fold" evidence="8">
    <location>
        <begin position="208"/>
        <end position="299"/>
    </location>
</feature>
<dbReference type="InterPro" id="IPR025525">
    <property type="entry name" value="hAT-like_transposase_RNase-H"/>
</dbReference>
<protein>
    <recommendedName>
        <fullName evidence="11">Transposase</fullName>
    </recommendedName>
</protein>
<keyword evidence="5" id="KW-0238">DNA-binding</keyword>
<dbReference type="PANTHER" id="PTHR46481">
    <property type="entry name" value="ZINC FINGER BED DOMAIN-CONTAINING PROTEIN 4"/>
    <property type="match status" value="1"/>
</dbReference>
<gene>
    <name evidence="9" type="ORF">KFK09_019932</name>
</gene>
<evidence type="ECO:0000256" key="3">
    <source>
        <dbReference type="ARBA" id="ARBA00022771"/>
    </source>
</evidence>
<evidence type="ECO:0000256" key="4">
    <source>
        <dbReference type="ARBA" id="ARBA00022833"/>
    </source>
</evidence>
<feature type="domain" description="HAT C-terminal dimerisation" evidence="7">
    <location>
        <begin position="353"/>
        <end position="436"/>
    </location>
</feature>
<accession>A0A8T3ATL7</accession>
<dbReference type="Pfam" id="PF14372">
    <property type="entry name" value="hAT-like_RNase-H"/>
    <property type="match status" value="1"/>
</dbReference>
<keyword evidence="6" id="KW-0539">Nucleus</keyword>
<keyword evidence="3" id="KW-0863">Zinc-finger</keyword>
<comment type="caution">
    <text evidence="9">The sequence shown here is derived from an EMBL/GenBank/DDBJ whole genome shotgun (WGS) entry which is preliminary data.</text>
</comment>
<keyword evidence="10" id="KW-1185">Reference proteome</keyword>
<comment type="subcellular location">
    <subcellularLocation>
        <location evidence="1">Nucleus</location>
    </subcellularLocation>
</comment>
<name>A0A8T3ATL7_DENNO</name>
<dbReference type="Proteomes" id="UP000829196">
    <property type="component" value="Unassembled WGS sequence"/>
</dbReference>
<dbReference type="InterPro" id="IPR012337">
    <property type="entry name" value="RNaseH-like_sf"/>
</dbReference>
<evidence type="ECO:0000259" key="8">
    <source>
        <dbReference type="Pfam" id="PF14372"/>
    </source>
</evidence>
<dbReference type="OrthoDB" id="1935496at2759"/>
<dbReference type="GO" id="GO:0046983">
    <property type="term" value="F:protein dimerization activity"/>
    <property type="evidence" value="ECO:0007669"/>
    <property type="project" value="InterPro"/>
</dbReference>
<evidence type="ECO:0000313" key="9">
    <source>
        <dbReference type="EMBL" id="KAI0499032.1"/>
    </source>
</evidence>
<dbReference type="GO" id="GO:0005634">
    <property type="term" value="C:nucleus"/>
    <property type="evidence" value="ECO:0007669"/>
    <property type="project" value="UniProtKB-SubCell"/>
</dbReference>
<proteinExistence type="predicted"/>